<dbReference type="Proteomes" id="UP001253595">
    <property type="component" value="Unassembled WGS sequence"/>
</dbReference>
<protein>
    <submittedName>
        <fullName evidence="2">Uncharacterized protein</fullName>
    </submittedName>
</protein>
<gene>
    <name evidence="2" type="ORF">J2X05_002634</name>
</gene>
<name>A0ABU1UZK8_9GAMM</name>
<reference evidence="2 3" key="1">
    <citation type="submission" date="2023-07" db="EMBL/GenBank/DDBJ databases">
        <title>Sorghum-associated microbial communities from plants grown in Nebraska, USA.</title>
        <authorList>
            <person name="Schachtman D."/>
        </authorList>
    </citation>
    <scope>NUCLEOTIDE SEQUENCE [LARGE SCALE GENOMIC DNA]</scope>
    <source>
        <strain evidence="2 3">BE190</strain>
    </source>
</reference>
<accession>A0ABU1UZK8</accession>
<dbReference type="Gene3D" id="3.20.20.80">
    <property type="entry name" value="Glycosidases"/>
    <property type="match status" value="1"/>
</dbReference>
<comment type="caution">
    <text evidence="2">The sequence shown here is derived from an EMBL/GenBank/DDBJ whole genome shotgun (WGS) entry which is preliminary data.</text>
</comment>
<feature type="signal peptide" evidence="1">
    <location>
        <begin position="1"/>
        <end position="24"/>
    </location>
</feature>
<keyword evidence="3" id="KW-1185">Reference proteome</keyword>
<dbReference type="RefSeq" id="WP_310073069.1">
    <property type="nucleotide sequence ID" value="NZ_JAVDVX010000004.1"/>
</dbReference>
<dbReference type="InterPro" id="IPR017853">
    <property type="entry name" value="GH"/>
</dbReference>
<sequence>MTVISNKWCARTFFIVSAFLFAGAGVQAQPISAYLYGQNHWLADGDEGRVGYIHNLWPQVKASGVKTVRIGGNGYERNFPSRNQLNKMVDNIKSIGAEPLLQIPRHFSDEATKELVAYYTRKGNRQIKFWSIGNEPMLHEEYIIEEIHQYLVRIAKAMRRAGPDIKIFMFDEAWLRIPEYSALVGGRLDVVGLKENGRWLIDGVNFHSYPNGPKFVRDDVVFTGPKKILDQVLELQTLIKNANAKYQRKGDAALLWGLTEFNVTYHNPDREVSGYGNTSFLAGQFTAEIFGYGMQYSAYMLNPWCINESDAVATDFGYLGLPREFYPRSSYYHMQLLSTYLLGEFIASSDNQAYVKTIATRDAGTIAIMIMNQHQTDTFEFGLSFSKSSASVKSPLQINVAANLDKTFSSHIAAQSTRVYVFDKNASLQKTISYSLQDNMVFKAPQVE</sequence>
<evidence type="ECO:0000256" key="1">
    <source>
        <dbReference type="SAM" id="SignalP"/>
    </source>
</evidence>
<keyword evidence="1" id="KW-0732">Signal</keyword>
<evidence type="ECO:0000313" key="3">
    <source>
        <dbReference type="Proteomes" id="UP001253595"/>
    </source>
</evidence>
<proteinExistence type="predicted"/>
<feature type="chain" id="PRO_5045842880" evidence="1">
    <location>
        <begin position="25"/>
        <end position="448"/>
    </location>
</feature>
<dbReference type="SUPFAM" id="SSF51445">
    <property type="entry name" value="(Trans)glycosidases"/>
    <property type="match status" value="1"/>
</dbReference>
<dbReference type="EMBL" id="JAVDVX010000004">
    <property type="protein sequence ID" value="MDR7090610.1"/>
    <property type="molecule type" value="Genomic_DNA"/>
</dbReference>
<evidence type="ECO:0000313" key="2">
    <source>
        <dbReference type="EMBL" id="MDR7090610.1"/>
    </source>
</evidence>
<organism evidence="2 3">
    <name type="scientific">Cellvibrio fibrivorans</name>
    <dbReference type="NCBI Taxonomy" id="126350"/>
    <lineage>
        <taxon>Bacteria</taxon>
        <taxon>Pseudomonadati</taxon>
        <taxon>Pseudomonadota</taxon>
        <taxon>Gammaproteobacteria</taxon>
        <taxon>Cellvibrionales</taxon>
        <taxon>Cellvibrionaceae</taxon>
        <taxon>Cellvibrio</taxon>
    </lineage>
</organism>